<keyword evidence="9" id="KW-0969">Cilium</keyword>
<dbReference type="Proteomes" id="UP000184268">
    <property type="component" value="Unassembled WGS sequence"/>
</dbReference>
<dbReference type="NCBIfam" id="TIGR03506">
    <property type="entry name" value="FlgEFG_subfam"/>
    <property type="match status" value="1"/>
</dbReference>
<dbReference type="InterPro" id="IPR053967">
    <property type="entry name" value="LlgE_F_G-like_D1"/>
</dbReference>
<dbReference type="InterPro" id="IPR037058">
    <property type="entry name" value="Falgellar_hook_FlgE_sf"/>
</dbReference>
<dbReference type="EMBL" id="FQXG01000003">
    <property type="protein sequence ID" value="SHH49499.1"/>
    <property type="molecule type" value="Genomic_DNA"/>
</dbReference>
<comment type="similarity">
    <text evidence="2 5">Belongs to the flagella basal body rod proteins family.</text>
</comment>
<feature type="domain" description="Flagellar hook protein FlgE/F/G-like D1" evidence="8">
    <location>
        <begin position="81"/>
        <end position="156"/>
    </location>
</feature>
<comment type="function">
    <text evidence="5">A flexible structure which links the flagellar filament to the drive apparatus in the basal body.</text>
</comment>
<evidence type="ECO:0000256" key="2">
    <source>
        <dbReference type="ARBA" id="ARBA00009677"/>
    </source>
</evidence>
<dbReference type="PANTHER" id="PTHR30435:SF1">
    <property type="entry name" value="FLAGELLAR HOOK PROTEIN FLGE"/>
    <property type="match status" value="1"/>
</dbReference>
<dbReference type="InterPro" id="IPR037925">
    <property type="entry name" value="FlgE/F/G-like"/>
</dbReference>
<evidence type="ECO:0000259" key="6">
    <source>
        <dbReference type="Pfam" id="PF06429"/>
    </source>
</evidence>
<dbReference type="GO" id="GO:0071978">
    <property type="term" value="P:bacterial-type flagellum-dependent swarming motility"/>
    <property type="evidence" value="ECO:0007669"/>
    <property type="project" value="TreeGrafter"/>
</dbReference>
<dbReference type="PANTHER" id="PTHR30435">
    <property type="entry name" value="FLAGELLAR PROTEIN"/>
    <property type="match status" value="1"/>
</dbReference>
<dbReference type="Pfam" id="PF07559">
    <property type="entry name" value="FlgE_D2"/>
    <property type="match status" value="1"/>
</dbReference>
<dbReference type="Gene3D" id="2.60.98.20">
    <property type="entry name" value="Flagellar hook protein FlgE"/>
    <property type="match status" value="1"/>
</dbReference>
<proteinExistence type="inferred from homology"/>
<feature type="domain" description="Flagellar basal-body/hook protein C-terminal" evidence="6">
    <location>
        <begin position="358"/>
        <end position="401"/>
    </location>
</feature>
<dbReference type="Pfam" id="PF22692">
    <property type="entry name" value="LlgE_F_G_D1"/>
    <property type="match status" value="1"/>
</dbReference>
<organism evidence="9 10">
    <name type="scientific">Ferrimonas marina</name>
    <dbReference type="NCBI Taxonomy" id="299255"/>
    <lineage>
        <taxon>Bacteria</taxon>
        <taxon>Pseudomonadati</taxon>
        <taxon>Pseudomonadota</taxon>
        <taxon>Gammaproteobacteria</taxon>
        <taxon>Alteromonadales</taxon>
        <taxon>Ferrimonadaceae</taxon>
        <taxon>Ferrimonas</taxon>
    </lineage>
</organism>
<dbReference type="InterPro" id="IPR011491">
    <property type="entry name" value="FlgE_D2"/>
</dbReference>
<evidence type="ECO:0000313" key="9">
    <source>
        <dbReference type="EMBL" id="SHH49499.1"/>
    </source>
</evidence>
<dbReference type="Pfam" id="PF06429">
    <property type="entry name" value="Flg_bbr_C"/>
    <property type="match status" value="1"/>
</dbReference>
<dbReference type="SUPFAM" id="SSF117143">
    <property type="entry name" value="Flagellar hook protein flgE"/>
    <property type="match status" value="1"/>
</dbReference>
<evidence type="ECO:0000256" key="5">
    <source>
        <dbReference type="RuleBase" id="RU362116"/>
    </source>
</evidence>
<dbReference type="GO" id="GO:0009425">
    <property type="term" value="C:bacterial-type flagellum basal body"/>
    <property type="evidence" value="ECO:0007669"/>
    <property type="project" value="UniProtKB-SubCell"/>
</dbReference>
<feature type="domain" description="Flagellar hook protein FlgE D2" evidence="7">
    <location>
        <begin position="164"/>
        <end position="284"/>
    </location>
</feature>
<dbReference type="GO" id="GO:0005829">
    <property type="term" value="C:cytosol"/>
    <property type="evidence" value="ECO:0007669"/>
    <property type="project" value="TreeGrafter"/>
</dbReference>
<keyword evidence="9" id="KW-0966">Cell projection</keyword>
<name>A0A1M5TFK9_9GAMM</name>
<dbReference type="RefSeq" id="WP_067663268.1">
    <property type="nucleotide sequence ID" value="NZ_FQXG01000003.1"/>
</dbReference>
<dbReference type="InterPro" id="IPR020013">
    <property type="entry name" value="Flagellar_FlgE/F/G"/>
</dbReference>
<evidence type="ECO:0000256" key="4">
    <source>
        <dbReference type="ARBA" id="ARBA00023143"/>
    </source>
</evidence>
<dbReference type="OrthoDB" id="8578401at2"/>
<dbReference type="AlphaFoldDB" id="A0A1M5TFK9"/>
<keyword evidence="10" id="KW-1185">Reference proteome</keyword>
<evidence type="ECO:0000259" key="7">
    <source>
        <dbReference type="Pfam" id="PF07559"/>
    </source>
</evidence>
<gene>
    <name evidence="9" type="ORF">SAMN02745129_2125</name>
</gene>
<evidence type="ECO:0000256" key="1">
    <source>
        <dbReference type="ARBA" id="ARBA00004117"/>
    </source>
</evidence>
<protein>
    <recommendedName>
        <fullName evidence="3 5">Flagellar hook protein FlgE</fullName>
    </recommendedName>
</protein>
<dbReference type="GO" id="GO:0009424">
    <property type="term" value="C:bacterial-type flagellum hook"/>
    <property type="evidence" value="ECO:0007669"/>
    <property type="project" value="TreeGrafter"/>
</dbReference>
<keyword evidence="4 5" id="KW-0975">Bacterial flagellum</keyword>
<evidence type="ECO:0000313" key="10">
    <source>
        <dbReference type="Proteomes" id="UP000184268"/>
    </source>
</evidence>
<reference evidence="9 10" key="1">
    <citation type="submission" date="2016-11" db="EMBL/GenBank/DDBJ databases">
        <authorList>
            <person name="Jaros S."/>
            <person name="Januszkiewicz K."/>
            <person name="Wedrychowicz H."/>
        </authorList>
    </citation>
    <scope>NUCLEOTIDE SEQUENCE [LARGE SCALE GENOMIC DNA]</scope>
    <source>
        <strain evidence="9 10">DSM 16917</strain>
    </source>
</reference>
<keyword evidence="9" id="KW-0282">Flagellum</keyword>
<dbReference type="InterPro" id="IPR010930">
    <property type="entry name" value="Flg_bb/hook_C_dom"/>
</dbReference>
<dbReference type="STRING" id="299255.SAMN02745129_2125"/>
<sequence>MSDFMNAAKTGINSASASLATRSNNIANAGSIGFKSERASFEAVYAGESKSSPGMGSRLSSIERDFGNGAYETTGKSTHLAIVGQGFFAVANPLTGAVEFTPNGQFDVDLAGYLVDKNGYQVQGYPYPETSGNTVPLQLDKSPMAPQVTANGTISVNLGSVPSQPTLTTSLTVYDSRGESHVLGALFSNEQPDTPVVGQTTWTMNFDLAGTAVNPADTYEAVFNPDGTLADILVNGAATVPAGHLPLDLSTALGAYGVTTVDLDMSASTAYANDISVRDVASDGNAAGEFTTFTIENDGLMTAFFDNGEKRVVGQVALATFAAQHELSTTNRGNFSQTNDSGEAIFKVSGGSSMILSETLEMSNVDVAEQMVGLITDQRNYQSAAQVLSVGKQVSQTLNNL</sequence>
<accession>A0A1M5TFK9</accession>
<evidence type="ECO:0000259" key="8">
    <source>
        <dbReference type="Pfam" id="PF22692"/>
    </source>
</evidence>
<comment type="subcellular location">
    <subcellularLocation>
        <location evidence="1 5">Bacterial flagellum basal body</location>
    </subcellularLocation>
</comment>
<evidence type="ECO:0000256" key="3">
    <source>
        <dbReference type="ARBA" id="ARBA00019015"/>
    </source>
</evidence>